<sequence>MPYDMRYNDRKLQRYAEVEEPLKFGSKLLPGITVVGKPLGRLGRKASCKSSSFGIGKAMAPTTIRNSYPNLYLSSILFNISRWKDK</sequence>
<accession>A0A1B0B290</accession>
<proteinExistence type="predicted"/>
<dbReference type="EMBL" id="JXJN01007495">
    <property type="status" value="NOT_ANNOTATED_CDS"/>
    <property type="molecule type" value="Genomic_DNA"/>
</dbReference>
<name>A0A1B0B290_9MUSC</name>
<protein>
    <submittedName>
        <fullName evidence="1">Uncharacterized protein</fullName>
    </submittedName>
</protein>
<reference evidence="2" key="1">
    <citation type="submission" date="2015-01" db="EMBL/GenBank/DDBJ databases">
        <authorList>
            <person name="Aksoy S."/>
            <person name="Warren W."/>
            <person name="Wilson R.K."/>
        </authorList>
    </citation>
    <scope>NUCLEOTIDE SEQUENCE [LARGE SCALE GENOMIC DNA]</scope>
    <source>
        <strain evidence="2">IAEA</strain>
    </source>
</reference>
<dbReference type="VEuPathDB" id="VectorBase:GPPI016543"/>
<evidence type="ECO:0000313" key="2">
    <source>
        <dbReference type="Proteomes" id="UP000092460"/>
    </source>
</evidence>
<keyword evidence="2" id="KW-1185">Reference proteome</keyword>
<organism evidence="1 2">
    <name type="scientific">Glossina palpalis gambiensis</name>
    <dbReference type="NCBI Taxonomy" id="67801"/>
    <lineage>
        <taxon>Eukaryota</taxon>
        <taxon>Metazoa</taxon>
        <taxon>Ecdysozoa</taxon>
        <taxon>Arthropoda</taxon>
        <taxon>Hexapoda</taxon>
        <taxon>Insecta</taxon>
        <taxon>Pterygota</taxon>
        <taxon>Neoptera</taxon>
        <taxon>Endopterygota</taxon>
        <taxon>Diptera</taxon>
        <taxon>Brachycera</taxon>
        <taxon>Muscomorpha</taxon>
        <taxon>Hippoboscoidea</taxon>
        <taxon>Glossinidae</taxon>
        <taxon>Glossina</taxon>
    </lineage>
</organism>
<evidence type="ECO:0000313" key="1">
    <source>
        <dbReference type="EnsemblMetazoa" id="GPPI016543-PA"/>
    </source>
</evidence>
<dbReference type="AlphaFoldDB" id="A0A1B0B290"/>
<reference evidence="1" key="2">
    <citation type="submission" date="2020-05" db="UniProtKB">
        <authorList>
            <consortium name="EnsemblMetazoa"/>
        </authorList>
    </citation>
    <scope>IDENTIFICATION</scope>
    <source>
        <strain evidence="1">IAEA</strain>
    </source>
</reference>
<dbReference type="EMBL" id="JXJN01007494">
    <property type="status" value="NOT_ANNOTATED_CDS"/>
    <property type="molecule type" value="Genomic_DNA"/>
</dbReference>
<dbReference type="EnsemblMetazoa" id="GPPI016543-RA">
    <property type="protein sequence ID" value="GPPI016543-PA"/>
    <property type="gene ID" value="GPPI016543"/>
</dbReference>
<dbReference type="Proteomes" id="UP000092460">
    <property type="component" value="Unassembled WGS sequence"/>
</dbReference>